<gene>
    <name evidence="1" type="primary">101900868</name>
    <name evidence="3" type="synonym">LOC101900868</name>
</gene>
<proteinExistence type="predicted"/>
<dbReference type="Proteomes" id="UP001652621">
    <property type="component" value="Unplaced"/>
</dbReference>
<evidence type="ECO:0000313" key="3">
    <source>
        <dbReference type="RefSeq" id="XP_005188385.1"/>
    </source>
</evidence>
<sequence>MIDDKDMIEINLNSTSMGSNLLHDTTTPSCLTKSFSIADLKDRALHPRIKSQPKYATIGGVKGVGSAGAKQLDSPNISCLRQMYCPDCKQRLDKDSVRFESLLACCLPLFPLTTVYQCCLKRAVGRKVICNKCGSNLGYWKRS</sequence>
<evidence type="ECO:0000313" key="2">
    <source>
        <dbReference type="Proteomes" id="UP001652621"/>
    </source>
</evidence>
<dbReference type="OrthoDB" id="7897297at2759"/>
<reference evidence="3" key="2">
    <citation type="submission" date="2025-04" db="UniProtKB">
        <authorList>
            <consortium name="RefSeq"/>
        </authorList>
    </citation>
    <scope>IDENTIFICATION</scope>
    <source>
        <strain evidence="3">Aabys</strain>
    </source>
</reference>
<dbReference type="GeneID" id="101900868"/>
<dbReference type="VEuPathDB" id="VectorBase:MDOMA2_014435"/>
<protein>
    <submittedName>
        <fullName evidence="3">Uncharacterized protein LOC101900868</fullName>
    </submittedName>
</protein>
<dbReference type="KEGG" id="mde:101900868"/>
<reference evidence="1" key="1">
    <citation type="submission" date="2020-05" db="UniProtKB">
        <authorList>
            <consortium name="EnsemblMetazoa"/>
        </authorList>
    </citation>
    <scope>IDENTIFICATION</scope>
    <source>
        <strain evidence="1">Aabys</strain>
    </source>
</reference>
<accession>A0A1I8M7H8</accession>
<dbReference type="EnsemblMetazoa" id="MDOA002051-RA">
    <property type="protein sequence ID" value="MDOA002051-PA"/>
    <property type="gene ID" value="MDOA002051"/>
</dbReference>
<keyword evidence="2" id="KW-1185">Reference proteome</keyword>
<organism evidence="1">
    <name type="scientific">Musca domestica</name>
    <name type="common">House fly</name>
    <dbReference type="NCBI Taxonomy" id="7370"/>
    <lineage>
        <taxon>Eukaryota</taxon>
        <taxon>Metazoa</taxon>
        <taxon>Ecdysozoa</taxon>
        <taxon>Arthropoda</taxon>
        <taxon>Hexapoda</taxon>
        <taxon>Insecta</taxon>
        <taxon>Pterygota</taxon>
        <taxon>Neoptera</taxon>
        <taxon>Endopterygota</taxon>
        <taxon>Diptera</taxon>
        <taxon>Brachycera</taxon>
        <taxon>Muscomorpha</taxon>
        <taxon>Muscoidea</taxon>
        <taxon>Muscidae</taxon>
        <taxon>Musca</taxon>
    </lineage>
</organism>
<evidence type="ECO:0000313" key="1">
    <source>
        <dbReference type="EnsemblMetazoa" id="MDOA002051-PA"/>
    </source>
</evidence>
<dbReference type="VEuPathDB" id="VectorBase:MDOA002051"/>
<dbReference type="RefSeq" id="XP_005188385.1">
    <property type="nucleotide sequence ID" value="XM_005188328.3"/>
</dbReference>
<name>A0A1I8M7H8_MUSDO</name>
<dbReference type="AlphaFoldDB" id="A0A1I8M7H8"/>
<dbReference type="eggNOG" id="ENOG502TMDM">
    <property type="taxonomic scope" value="Eukaryota"/>
</dbReference>